<dbReference type="InterPro" id="IPR011006">
    <property type="entry name" value="CheY-like_superfamily"/>
</dbReference>
<dbReference type="AlphaFoldDB" id="A0A1H9IP19"/>
<keyword evidence="1" id="KW-0597">Phosphoprotein</keyword>
<evidence type="ECO:0000256" key="1">
    <source>
        <dbReference type="PROSITE-ProRule" id="PRU00169"/>
    </source>
</evidence>
<dbReference type="OrthoDB" id="9787344at2"/>
<feature type="domain" description="HTH LytTR-type" evidence="3">
    <location>
        <begin position="157"/>
        <end position="250"/>
    </location>
</feature>
<dbReference type="RefSeq" id="WP_090879512.1">
    <property type="nucleotide sequence ID" value="NZ_FOGG01000001.1"/>
</dbReference>
<organism evidence="4 5">
    <name type="scientific">Pedobacter rhizosphaerae</name>
    <dbReference type="NCBI Taxonomy" id="390241"/>
    <lineage>
        <taxon>Bacteria</taxon>
        <taxon>Pseudomonadati</taxon>
        <taxon>Bacteroidota</taxon>
        <taxon>Sphingobacteriia</taxon>
        <taxon>Sphingobacteriales</taxon>
        <taxon>Sphingobacteriaceae</taxon>
        <taxon>Pedobacter</taxon>
    </lineage>
</organism>
<evidence type="ECO:0000259" key="2">
    <source>
        <dbReference type="PROSITE" id="PS50110"/>
    </source>
</evidence>
<dbReference type="EMBL" id="FOGG01000001">
    <property type="protein sequence ID" value="SEQ76340.1"/>
    <property type="molecule type" value="Genomic_DNA"/>
</dbReference>
<dbReference type="GO" id="GO:0000156">
    <property type="term" value="F:phosphorelay response regulator activity"/>
    <property type="evidence" value="ECO:0007669"/>
    <property type="project" value="TreeGrafter"/>
</dbReference>
<evidence type="ECO:0000259" key="3">
    <source>
        <dbReference type="PROSITE" id="PS50930"/>
    </source>
</evidence>
<dbReference type="InterPro" id="IPR051271">
    <property type="entry name" value="2C-system_Tx_regulators"/>
</dbReference>
<evidence type="ECO:0000313" key="4">
    <source>
        <dbReference type="EMBL" id="SEQ76340.1"/>
    </source>
</evidence>
<dbReference type="Pfam" id="PF04397">
    <property type="entry name" value="LytTR"/>
    <property type="match status" value="1"/>
</dbReference>
<dbReference type="STRING" id="390241.SAMN04488023_10132"/>
<accession>A0A1H9IP19</accession>
<dbReference type="InterPro" id="IPR007492">
    <property type="entry name" value="LytTR_DNA-bd_dom"/>
</dbReference>
<evidence type="ECO:0000313" key="5">
    <source>
        <dbReference type="Proteomes" id="UP000199572"/>
    </source>
</evidence>
<dbReference type="PANTHER" id="PTHR45526:SF1">
    <property type="entry name" value="TRANSCRIPTIONAL REGULATORY PROTEIN DCUR-RELATED"/>
    <property type="match status" value="1"/>
</dbReference>
<dbReference type="InterPro" id="IPR001789">
    <property type="entry name" value="Sig_transdc_resp-reg_receiver"/>
</dbReference>
<dbReference type="SMART" id="SM00448">
    <property type="entry name" value="REC"/>
    <property type="match status" value="1"/>
</dbReference>
<feature type="domain" description="Response regulatory" evidence="2">
    <location>
        <begin position="3"/>
        <end position="115"/>
    </location>
</feature>
<dbReference type="Gene3D" id="3.40.50.2300">
    <property type="match status" value="1"/>
</dbReference>
<keyword evidence="5" id="KW-1185">Reference proteome</keyword>
<reference evidence="4 5" key="1">
    <citation type="submission" date="2016-10" db="EMBL/GenBank/DDBJ databases">
        <authorList>
            <person name="de Groot N.N."/>
        </authorList>
    </citation>
    <scope>NUCLEOTIDE SEQUENCE [LARGE SCALE GENOMIC DNA]</scope>
    <source>
        <strain evidence="4 5">DSM 18610</strain>
    </source>
</reference>
<dbReference type="PROSITE" id="PS50110">
    <property type="entry name" value="RESPONSE_REGULATORY"/>
    <property type="match status" value="1"/>
</dbReference>
<gene>
    <name evidence="4" type="ORF">SAMN04488023_10132</name>
</gene>
<sequence length="250" mass="28943">MIRTLIIEDEPAVRKELEWLLAQEKEFNYIGSATNVKDAVVLINATAPELILMDIQLTDGTAFDILDLIPEISFRIIFITAYNHFAVKAIKYGALDYLLKPLDENELISALHRMAREGEDALETQKKQLHILKSGLAQNQNDLENRIVLHTLEYLQILQLKDIIYCQSDGGYTHFFLSEDRNIIISKPLKFYDELLPDKWFLRPHQSYLVNVRYVDKFLKSGTILLKDKTEIPVSSRRKELIINQINQIA</sequence>
<dbReference type="Proteomes" id="UP000199572">
    <property type="component" value="Unassembled WGS sequence"/>
</dbReference>
<dbReference type="SMART" id="SM00850">
    <property type="entry name" value="LytTR"/>
    <property type="match status" value="1"/>
</dbReference>
<protein>
    <submittedName>
        <fullName evidence="4">Two component transcriptional regulator, LytTR family</fullName>
    </submittedName>
</protein>
<dbReference type="Gene3D" id="2.40.50.1020">
    <property type="entry name" value="LytTr DNA-binding domain"/>
    <property type="match status" value="1"/>
</dbReference>
<feature type="modified residue" description="4-aspartylphosphate" evidence="1">
    <location>
        <position position="54"/>
    </location>
</feature>
<dbReference type="GO" id="GO:0003677">
    <property type="term" value="F:DNA binding"/>
    <property type="evidence" value="ECO:0007669"/>
    <property type="project" value="InterPro"/>
</dbReference>
<dbReference type="Pfam" id="PF00072">
    <property type="entry name" value="Response_reg"/>
    <property type="match status" value="1"/>
</dbReference>
<dbReference type="PROSITE" id="PS50930">
    <property type="entry name" value="HTH_LYTTR"/>
    <property type="match status" value="1"/>
</dbReference>
<name>A0A1H9IP19_9SPHI</name>
<dbReference type="PANTHER" id="PTHR45526">
    <property type="entry name" value="TRANSCRIPTIONAL REGULATORY PROTEIN DPIA"/>
    <property type="match status" value="1"/>
</dbReference>
<dbReference type="SUPFAM" id="SSF52172">
    <property type="entry name" value="CheY-like"/>
    <property type="match status" value="1"/>
</dbReference>
<proteinExistence type="predicted"/>